<feature type="domain" description="EamA" evidence="7">
    <location>
        <begin position="4"/>
        <end position="106"/>
    </location>
</feature>
<organism evidence="8 9">
    <name type="scientific">Variibacter gotjawalensis</name>
    <dbReference type="NCBI Taxonomy" id="1333996"/>
    <lineage>
        <taxon>Bacteria</taxon>
        <taxon>Pseudomonadati</taxon>
        <taxon>Pseudomonadota</taxon>
        <taxon>Alphaproteobacteria</taxon>
        <taxon>Hyphomicrobiales</taxon>
        <taxon>Nitrobacteraceae</taxon>
        <taxon>Variibacter</taxon>
    </lineage>
</organism>
<keyword evidence="3 6" id="KW-0812">Transmembrane</keyword>
<comment type="subcellular location">
    <subcellularLocation>
        <location evidence="1">Cell membrane</location>
        <topology evidence="1">Multi-pass membrane protein</topology>
    </subcellularLocation>
</comment>
<feature type="transmembrane region" description="Helical" evidence="6">
    <location>
        <begin position="240"/>
        <end position="256"/>
    </location>
</feature>
<dbReference type="PANTHER" id="PTHR32322">
    <property type="entry name" value="INNER MEMBRANE TRANSPORTER"/>
    <property type="match status" value="1"/>
</dbReference>
<evidence type="ECO:0000259" key="7">
    <source>
        <dbReference type="Pfam" id="PF00892"/>
    </source>
</evidence>
<evidence type="ECO:0000313" key="9">
    <source>
        <dbReference type="Proteomes" id="UP000236884"/>
    </source>
</evidence>
<dbReference type="Pfam" id="PF00892">
    <property type="entry name" value="EamA"/>
    <property type="match status" value="2"/>
</dbReference>
<keyword evidence="2" id="KW-1003">Cell membrane</keyword>
<sequence>MVLTSLRWLFVLACFGLFTPKQTFGEWRAIAPHWRFGLIMGFIGYTAFAASLYVGGHYTTAVNLALLQGSIPIFVFIGAFLLYGTRMDAVAIFGVLLTVIGVVIVTSKADLAILLGLRFNFGDVLIVAASACYAAYTLFLRKRPPLSPQAMFALLAFGAFVSSLPLVAIEIALGKAQWPFSWLALGITLFVGLFPSFVAQRSFIRGVELIGPGRAGLFVNLVPVFGALFSVAILGEAFGLYHAIALMLVVGGILIAERKAIFGRAT</sequence>
<dbReference type="InterPro" id="IPR000620">
    <property type="entry name" value="EamA_dom"/>
</dbReference>
<dbReference type="PANTHER" id="PTHR32322:SF18">
    <property type="entry name" value="S-ADENOSYLMETHIONINE_S-ADENOSYLHOMOCYSTEINE TRANSPORTER"/>
    <property type="match status" value="1"/>
</dbReference>
<feature type="domain" description="EamA" evidence="7">
    <location>
        <begin position="121"/>
        <end position="255"/>
    </location>
</feature>
<evidence type="ECO:0000256" key="5">
    <source>
        <dbReference type="ARBA" id="ARBA00023136"/>
    </source>
</evidence>
<evidence type="ECO:0000256" key="6">
    <source>
        <dbReference type="SAM" id="Phobius"/>
    </source>
</evidence>
<feature type="transmembrane region" description="Helical" evidence="6">
    <location>
        <begin position="61"/>
        <end position="83"/>
    </location>
</feature>
<evidence type="ECO:0000256" key="3">
    <source>
        <dbReference type="ARBA" id="ARBA00022692"/>
    </source>
</evidence>
<keyword evidence="9" id="KW-1185">Reference proteome</keyword>
<evidence type="ECO:0000256" key="4">
    <source>
        <dbReference type="ARBA" id="ARBA00022989"/>
    </source>
</evidence>
<dbReference type="SUPFAM" id="SSF103481">
    <property type="entry name" value="Multidrug resistance efflux transporter EmrE"/>
    <property type="match status" value="2"/>
</dbReference>
<keyword evidence="4 6" id="KW-1133">Transmembrane helix</keyword>
<evidence type="ECO:0000313" key="8">
    <source>
        <dbReference type="EMBL" id="BAT60594.1"/>
    </source>
</evidence>
<dbReference type="KEGG" id="vgo:GJW-30_1_03141"/>
<dbReference type="Proteomes" id="UP000236884">
    <property type="component" value="Chromosome"/>
</dbReference>
<feature type="transmembrane region" description="Helical" evidence="6">
    <location>
        <begin position="90"/>
        <end position="107"/>
    </location>
</feature>
<dbReference type="InterPro" id="IPR050638">
    <property type="entry name" value="AA-Vitamin_Transporters"/>
</dbReference>
<feature type="transmembrane region" description="Helical" evidence="6">
    <location>
        <begin position="180"/>
        <end position="203"/>
    </location>
</feature>
<keyword evidence="5 6" id="KW-0472">Membrane</keyword>
<feature type="transmembrane region" description="Helical" evidence="6">
    <location>
        <begin position="36"/>
        <end position="55"/>
    </location>
</feature>
<dbReference type="InterPro" id="IPR037185">
    <property type="entry name" value="EmrE-like"/>
</dbReference>
<dbReference type="EMBL" id="AP014946">
    <property type="protein sequence ID" value="BAT60594.1"/>
    <property type="molecule type" value="Genomic_DNA"/>
</dbReference>
<accession>A0A0S3PXE9</accession>
<feature type="transmembrane region" description="Helical" evidence="6">
    <location>
        <begin position="215"/>
        <end position="234"/>
    </location>
</feature>
<dbReference type="GO" id="GO:0005886">
    <property type="term" value="C:plasma membrane"/>
    <property type="evidence" value="ECO:0007669"/>
    <property type="project" value="UniProtKB-SubCell"/>
</dbReference>
<gene>
    <name evidence="8" type="ORF">GJW-30_1_03141</name>
</gene>
<evidence type="ECO:0000256" key="2">
    <source>
        <dbReference type="ARBA" id="ARBA00022475"/>
    </source>
</evidence>
<reference evidence="8 9" key="1">
    <citation type="submission" date="2015-08" db="EMBL/GenBank/DDBJ databases">
        <title>Investigation of the bacterial diversity of lava forest soil.</title>
        <authorList>
            <person name="Lee J.S."/>
        </authorList>
    </citation>
    <scope>NUCLEOTIDE SEQUENCE [LARGE SCALE GENOMIC DNA]</scope>
    <source>
        <strain evidence="8 9">GJW-30</strain>
    </source>
</reference>
<dbReference type="AlphaFoldDB" id="A0A0S3PXE9"/>
<feature type="transmembrane region" description="Helical" evidence="6">
    <location>
        <begin position="119"/>
        <end position="140"/>
    </location>
</feature>
<feature type="transmembrane region" description="Helical" evidence="6">
    <location>
        <begin position="152"/>
        <end position="174"/>
    </location>
</feature>
<name>A0A0S3PXE9_9BRAD</name>
<protein>
    <submittedName>
        <fullName evidence="8">EamA-like transporter family protein</fullName>
    </submittedName>
</protein>
<evidence type="ECO:0000256" key="1">
    <source>
        <dbReference type="ARBA" id="ARBA00004651"/>
    </source>
</evidence>
<proteinExistence type="predicted"/>